<feature type="compositionally biased region" description="Polar residues" evidence="1">
    <location>
        <begin position="279"/>
        <end position="293"/>
    </location>
</feature>
<dbReference type="OrthoDB" id="1910495at2759"/>
<name>V4MLG3_EUTSA</name>
<dbReference type="Proteomes" id="UP000030689">
    <property type="component" value="Unassembled WGS sequence"/>
</dbReference>
<sequence>METNPCDMNQLDCDSHLPPRKRLLAGFKKLNSNGNGSSSSPSAFASSSSSTSNSNGSSSSASTEVQTHLDYLLLASRFDNGQNLSPEELVETTRSAAALAVKAAKAARAMANEKALISAKAIAAAKRALELLDSFPKEAMDAVGDRKERSPKKNKQKKQVPVELLYSKGQLRDEEEDLARRLHRAIDDRYLKVFGASSDIGGHINKKQRKNKTVTGVTGSVNDISGVVDSDSSYEGLESNRKATRTFESDGIPTPGKEESKSLGKRRGRVKLKKLPLSICNSRDQENGTSSASPLRIAQPREDGVISVIPGTASWKCQDLKAPECGKQNKAVRS</sequence>
<protein>
    <submittedName>
        <fullName evidence="2">Uncharacterized protein</fullName>
    </submittedName>
</protein>
<feature type="compositionally biased region" description="Basic residues" evidence="1">
    <location>
        <begin position="263"/>
        <end position="274"/>
    </location>
</feature>
<dbReference type="AlphaFoldDB" id="V4MLG3"/>
<keyword evidence="3" id="KW-1185">Reference proteome</keyword>
<feature type="compositionally biased region" description="Basic and acidic residues" evidence="1">
    <location>
        <begin position="238"/>
        <end position="248"/>
    </location>
</feature>
<feature type="region of interest" description="Disordered" evidence="1">
    <location>
        <begin position="232"/>
        <end position="302"/>
    </location>
</feature>
<dbReference type="STRING" id="72664.V4MLG3"/>
<dbReference type="KEGG" id="eus:EUTSA_v10025668mg"/>
<reference evidence="2 3" key="1">
    <citation type="journal article" date="2013" name="Front. Plant Sci.">
        <title>The Reference Genome of the Halophytic Plant Eutrema salsugineum.</title>
        <authorList>
            <person name="Yang R."/>
            <person name="Jarvis D.E."/>
            <person name="Chen H."/>
            <person name="Beilstein M.A."/>
            <person name="Grimwood J."/>
            <person name="Jenkins J."/>
            <person name="Shu S."/>
            <person name="Prochnik S."/>
            <person name="Xin M."/>
            <person name="Ma C."/>
            <person name="Schmutz J."/>
            <person name="Wing R.A."/>
            <person name="Mitchell-Olds T."/>
            <person name="Schumaker K.S."/>
            <person name="Wang X."/>
        </authorList>
    </citation>
    <scope>NUCLEOTIDE SEQUENCE [LARGE SCALE GENOMIC DNA]</scope>
</reference>
<evidence type="ECO:0000313" key="2">
    <source>
        <dbReference type="EMBL" id="ESQ53548.1"/>
    </source>
</evidence>
<organism evidence="2 3">
    <name type="scientific">Eutrema salsugineum</name>
    <name type="common">Saltwater cress</name>
    <name type="synonym">Sisymbrium salsugineum</name>
    <dbReference type="NCBI Taxonomy" id="72664"/>
    <lineage>
        <taxon>Eukaryota</taxon>
        <taxon>Viridiplantae</taxon>
        <taxon>Streptophyta</taxon>
        <taxon>Embryophyta</taxon>
        <taxon>Tracheophyta</taxon>
        <taxon>Spermatophyta</taxon>
        <taxon>Magnoliopsida</taxon>
        <taxon>eudicotyledons</taxon>
        <taxon>Gunneridae</taxon>
        <taxon>Pentapetalae</taxon>
        <taxon>rosids</taxon>
        <taxon>malvids</taxon>
        <taxon>Brassicales</taxon>
        <taxon>Brassicaceae</taxon>
        <taxon>Eutremeae</taxon>
        <taxon>Eutrema</taxon>
    </lineage>
</organism>
<dbReference type="OMA" id="IEATSMW"/>
<dbReference type="EMBL" id="KI517384">
    <property type="protein sequence ID" value="ESQ53548.1"/>
    <property type="molecule type" value="Genomic_DNA"/>
</dbReference>
<dbReference type="PANTHER" id="PTHR35477:SF3">
    <property type="entry name" value="PHD FINGER-LIKE PROTEIN"/>
    <property type="match status" value="1"/>
</dbReference>
<feature type="compositionally biased region" description="Low complexity" evidence="1">
    <location>
        <begin position="31"/>
        <end position="62"/>
    </location>
</feature>
<accession>V4MLG3</accession>
<feature type="region of interest" description="Disordered" evidence="1">
    <location>
        <begin position="27"/>
        <end position="62"/>
    </location>
</feature>
<gene>
    <name evidence="2" type="ORF">EUTSA_v10025668mg</name>
</gene>
<dbReference type="eggNOG" id="ENOG502QW6H">
    <property type="taxonomic scope" value="Eukaryota"/>
</dbReference>
<dbReference type="Gramene" id="ESQ53548">
    <property type="protein sequence ID" value="ESQ53548"/>
    <property type="gene ID" value="EUTSA_v10025668mg"/>
</dbReference>
<dbReference type="PANTHER" id="PTHR35477">
    <property type="entry name" value="OS06G0728500 PROTEIN"/>
    <property type="match status" value="1"/>
</dbReference>
<proteinExistence type="predicted"/>
<evidence type="ECO:0000313" key="3">
    <source>
        <dbReference type="Proteomes" id="UP000030689"/>
    </source>
</evidence>
<evidence type="ECO:0000256" key="1">
    <source>
        <dbReference type="SAM" id="MobiDB-lite"/>
    </source>
</evidence>